<dbReference type="InterPro" id="IPR018301">
    <property type="entry name" value="ArAA_hydroxylase_Fe/CU_BS"/>
</dbReference>
<evidence type="ECO:0000313" key="16">
    <source>
        <dbReference type="Proteomes" id="UP000007953"/>
    </source>
</evidence>
<dbReference type="PRINTS" id="PR00372">
    <property type="entry name" value="FYWHYDRXLASE"/>
</dbReference>
<evidence type="ECO:0000259" key="14">
    <source>
        <dbReference type="PROSITE" id="PS51410"/>
    </source>
</evidence>
<dbReference type="UniPathway" id="UPA00139">
    <property type="reaction ID" value="UER00337"/>
</dbReference>
<dbReference type="NCBIfam" id="NF008877">
    <property type="entry name" value="PRK11913.1-2"/>
    <property type="match status" value="1"/>
</dbReference>
<dbReference type="GO" id="GO:0006559">
    <property type="term" value="P:L-phenylalanine catabolic process"/>
    <property type="evidence" value="ECO:0007669"/>
    <property type="project" value="UniProtKB-UniPathway"/>
</dbReference>
<dbReference type="EC" id="1.14.16.1" evidence="5"/>
<evidence type="ECO:0000256" key="13">
    <source>
        <dbReference type="PIRSR" id="PIRSR601273-2"/>
    </source>
</evidence>
<comment type="pathway">
    <text evidence="3">Amino-acid degradation; L-phenylalanine degradation; acetoacetate and fumarate from L-phenylalanine: step 1/6.</text>
</comment>
<dbReference type="Gene3D" id="1.10.800.10">
    <property type="entry name" value="Aromatic amino acid hydroxylase"/>
    <property type="match status" value="1"/>
</dbReference>
<organism evidence="15 16">
    <name type="scientific">Ralstonia solanacearum (strain Po82)</name>
    <dbReference type="NCBI Taxonomy" id="1031711"/>
    <lineage>
        <taxon>Bacteria</taxon>
        <taxon>Pseudomonadati</taxon>
        <taxon>Pseudomonadota</taxon>
        <taxon>Betaproteobacteria</taxon>
        <taxon>Burkholderiales</taxon>
        <taxon>Burkholderiaceae</taxon>
        <taxon>Ralstonia</taxon>
        <taxon>Ralstonia solanacearum species complex</taxon>
    </lineage>
</organism>
<dbReference type="Pfam" id="PF00351">
    <property type="entry name" value="Biopterin_H"/>
    <property type="match status" value="1"/>
</dbReference>
<dbReference type="PROSITE" id="PS51410">
    <property type="entry name" value="BH4_AAA_HYDROXYL_2"/>
    <property type="match status" value="1"/>
</dbReference>
<keyword evidence="10 15" id="KW-0503">Monooxygenase</keyword>
<dbReference type="CDD" id="cd03348">
    <property type="entry name" value="pro_PheOH"/>
    <property type="match status" value="1"/>
</dbReference>
<evidence type="ECO:0000256" key="7">
    <source>
        <dbReference type="ARBA" id="ARBA00022723"/>
    </source>
</evidence>
<keyword evidence="11" id="KW-0585">Phenylalanine catabolism</keyword>
<name>F6G5X4_RALS8</name>
<reference evidence="15 16" key="1">
    <citation type="journal article" date="2011" name="J. Bacteriol.">
        <title>Complete genome sequence of the plant pathogen Ralstonia solanacearum strain Po82.</title>
        <authorList>
            <person name="Xu J."/>
            <person name="Zheng H.J."/>
            <person name="Liu L."/>
            <person name="Pan Z.C."/>
            <person name="Prior P."/>
            <person name="Tang B."/>
            <person name="Xu J.S."/>
            <person name="Zhang H."/>
            <person name="Tian Q."/>
            <person name="Zhang L.Q."/>
            <person name="Feng J."/>
        </authorList>
    </citation>
    <scope>NUCLEOTIDE SEQUENCE [LARGE SCALE GENOMIC DNA]</scope>
    <source>
        <strain evidence="15 16">Po82</strain>
    </source>
</reference>
<dbReference type="PROSITE" id="PS00367">
    <property type="entry name" value="BH4_AAA_HYDROXYL_1"/>
    <property type="match status" value="1"/>
</dbReference>
<keyword evidence="9 13" id="KW-0408">Iron</keyword>
<comment type="catalytic activity">
    <reaction evidence="1">
        <text>(6R)-L-erythro-5,6,7,8-tetrahydrobiopterin + L-phenylalanine + O2 = (4aS,6R)-4a-hydroxy-L-erythro-5,6,7,8-tetrahydrobiopterin + L-tyrosine</text>
        <dbReference type="Rhea" id="RHEA:20273"/>
        <dbReference type="ChEBI" id="CHEBI:15379"/>
        <dbReference type="ChEBI" id="CHEBI:15642"/>
        <dbReference type="ChEBI" id="CHEBI:58095"/>
        <dbReference type="ChEBI" id="CHEBI:58315"/>
        <dbReference type="ChEBI" id="CHEBI:59560"/>
        <dbReference type="EC" id="1.14.16.1"/>
    </reaction>
</comment>
<evidence type="ECO:0000256" key="4">
    <source>
        <dbReference type="ARBA" id="ARBA00009712"/>
    </source>
</evidence>
<dbReference type="KEGG" id="rsn:RSPO_c00086"/>
<dbReference type="GO" id="GO:0004505">
    <property type="term" value="F:phenylalanine 4-monooxygenase activity"/>
    <property type="evidence" value="ECO:0007669"/>
    <property type="project" value="UniProtKB-EC"/>
</dbReference>
<dbReference type="HOGENOM" id="CLU_023198_1_0_4"/>
<dbReference type="InterPro" id="IPR005960">
    <property type="entry name" value="Phe-4-hydroxylase_mono"/>
</dbReference>
<evidence type="ECO:0000256" key="6">
    <source>
        <dbReference type="ARBA" id="ARBA00020276"/>
    </source>
</evidence>
<dbReference type="GO" id="GO:0005506">
    <property type="term" value="F:iron ion binding"/>
    <property type="evidence" value="ECO:0007669"/>
    <property type="project" value="InterPro"/>
</dbReference>
<evidence type="ECO:0000256" key="1">
    <source>
        <dbReference type="ARBA" id="ARBA00001060"/>
    </source>
</evidence>
<proteinExistence type="inferred from homology"/>
<keyword evidence="8" id="KW-0560">Oxidoreductase</keyword>
<feature type="binding site" evidence="13">
    <location>
        <position position="241"/>
    </location>
    <ligand>
        <name>Fe cation</name>
        <dbReference type="ChEBI" id="CHEBI:24875"/>
    </ligand>
</feature>
<feature type="binding site" evidence="13">
    <location>
        <position position="195"/>
    </location>
    <ligand>
        <name>Fe cation</name>
        <dbReference type="ChEBI" id="CHEBI:24875"/>
    </ligand>
</feature>
<feature type="domain" description="Biopterin-dependent aromatic amino acid hydroxylase family profile" evidence="14">
    <location>
        <begin position="17"/>
        <end position="354"/>
    </location>
</feature>
<evidence type="ECO:0000256" key="12">
    <source>
        <dbReference type="ARBA" id="ARBA00029922"/>
    </source>
</evidence>
<evidence type="ECO:0000313" key="15">
    <source>
        <dbReference type="EMBL" id="AEG67390.1"/>
    </source>
</evidence>
<accession>F6G5X4</accession>
<comment type="similarity">
    <text evidence="4">Belongs to the biopterin-dependent aromatic amino acid hydroxylase family.</text>
</comment>
<comment type="cofactor">
    <cofactor evidence="2 13">
        <name>Fe(2+)</name>
        <dbReference type="ChEBI" id="CHEBI:29033"/>
    </cofactor>
</comment>
<evidence type="ECO:0000256" key="5">
    <source>
        <dbReference type="ARBA" id="ARBA00011995"/>
    </source>
</evidence>
<evidence type="ECO:0000256" key="2">
    <source>
        <dbReference type="ARBA" id="ARBA00001954"/>
    </source>
</evidence>
<protein>
    <recommendedName>
        <fullName evidence="6">Phenylalanine-4-hydroxylase</fullName>
        <ecNumber evidence="5">1.14.16.1</ecNumber>
    </recommendedName>
    <alternativeName>
        <fullName evidence="12">Phe-4-monooxygenase</fullName>
    </alternativeName>
</protein>
<dbReference type="PATRIC" id="fig|1031711.3.peg.85"/>
<keyword evidence="7 13" id="KW-0479">Metal-binding</keyword>
<feature type="binding site" evidence="13">
    <location>
        <position position="200"/>
    </location>
    <ligand>
        <name>Fe cation</name>
        <dbReference type="ChEBI" id="CHEBI:24875"/>
    </ligand>
</feature>
<dbReference type="InterPro" id="IPR019774">
    <property type="entry name" value="Aromatic-AA_hydroxylase_C"/>
</dbReference>
<evidence type="ECO:0000256" key="11">
    <source>
        <dbReference type="ARBA" id="ARBA00023232"/>
    </source>
</evidence>
<evidence type="ECO:0000256" key="3">
    <source>
        <dbReference type="ARBA" id="ARBA00005088"/>
    </source>
</evidence>
<dbReference type="eggNOG" id="COG3186">
    <property type="taxonomic scope" value="Bacteria"/>
</dbReference>
<dbReference type="EMBL" id="CP002819">
    <property type="protein sequence ID" value="AEG67390.1"/>
    <property type="molecule type" value="Genomic_DNA"/>
</dbReference>
<evidence type="ECO:0000256" key="9">
    <source>
        <dbReference type="ARBA" id="ARBA00023004"/>
    </source>
</evidence>
<dbReference type="InterPro" id="IPR036329">
    <property type="entry name" value="Aro-AA_hydroxylase_C_sf"/>
</dbReference>
<evidence type="ECO:0000256" key="10">
    <source>
        <dbReference type="ARBA" id="ARBA00023033"/>
    </source>
</evidence>
<dbReference type="NCBIfam" id="TIGR01267">
    <property type="entry name" value="Phe4hydrox_mono"/>
    <property type="match status" value="1"/>
</dbReference>
<evidence type="ECO:0000256" key="8">
    <source>
        <dbReference type="ARBA" id="ARBA00023002"/>
    </source>
</evidence>
<dbReference type="SUPFAM" id="SSF56534">
    <property type="entry name" value="Aromatic aminoacid monoxygenases, catalytic and oligomerization domains"/>
    <property type="match status" value="1"/>
</dbReference>
<dbReference type="InterPro" id="IPR036951">
    <property type="entry name" value="ArAA_hydroxylase_sf"/>
</dbReference>
<dbReference type="PANTHER" id="PTHR11473">
    <property type="entry name" value="AROMATIC AMINO ACID HYDROXYLASE"/>
    <property type="match status" value="1"/>
</dbReference>
<sequence length="354" mass="39541">MHWILHEICKQCANGAGFAANPRDPAPTLAGFQSHSTQVSSMAIAPTASAAPSPAPAGFTGTLTDKLREQFADGLDGQTLRPDFTIEQPVHRYTAADHATWRTLYDRQEALLPGRVCEEFLQGLTTLGMRRESVPSFDQLNETLMRATGWQIVAVPGLVPDEVFFEHLANRRFPASWWMRRPDQLDYLQEPDCFHDIFGHVPLLINPIFADYMQAYGQGGLKAARLGALDMLARLYWYTVEFGLIRTPAGLRIYGAGIVSSKSESVYALDSASPNRIGFDVRRIMRTRYRIDTFQKTYFVIDSFEQLFDATRPDFTPLYEELGRLPTFGAGDVADSDTVLNAGTREDWGDTADA</sequence>
<dbReference type="Proteomes" id="UP000007953">
    <property type="component" value="Chromosome"/>
</dbReference>
<dbReference type="PANTHER" id="PTHR11473:SF24">
    <property type="entry name" value="PHENYLALANINE-4-HYDROXYLASE"/>
    <property type="match status" value="1"/>
</dbReference>
<dbReference type="InterPro" id="IPR001273">
    <property type="entry name" value="ArAA_hydroxylase"/>
</dbReference>
<gene>
    <name evidence="15" type="primary">phhA</name>
    <name evidence="15" type="ordered locus">RSPO_c00086</name>
</gene>
<dbReference type="AlphaFoldDB" id="F6G5X4"/>